<protein>
    <submittedName>
        <fullName evidence="1">Uncharacterized protein</fullName>
    </submittedName>
</protein>
<dbReference type="EMBL" id="GBRH01165606">
    <property type="protein sequence ID" value="JAE32290.1"/>
    <property type="molecule type" value="Transcribed_RNA"/>
</dbReference>
<sequence length="52" mass="6090">MGVFRIAPRMKFSSQCLSSTLLKPSRLPRRVLRRQLLLTKTPQIPNQLKEVR</sequence>
<evidence type="ECO:0000313" key="1">
    <source>
        <dbReference type="EMBL" id="JAE32290.1"/>
    </source>
</evidence>
<reference evidence="1" key="1">
    <citation type="submission" date="2014-09" db="EMBL/GenBank/DDBJ databases">
        <authorList>
            <person name="Magalhaes I.L.F."/>
            <person name="Oliveira U."/>
            <person name="Santos F.R."/>
            <person name="Vidigal T.H.D.A."/>
            <person name="Brescovit A.D."/>
            <person name="Santos A.J."/>
        </authorList>
    </citation>
    <scope>NUCLEOTIDE SEQUENCE</scope>
    <source>
        <tissue evidence="1">Shoot tissue taken approximately 20 cm above the soil surface</tissue>
    </source>
</reference>
<reference evidence="1" key="2">
    <citation type="journal article" date="2015" name="Data Brief">
        <title>Shoot transcriptome of the giant reed, Arundo donax.</title>
        <authorList>
            <person name="Barrero R.A."/>
            <person name="Guerrero F.D."/>
            <person name="Moolhuijzen P."/>
            <person name="Goolsby J.A."/>
            <person name="Tidwell J."/>
            <person name="Bellgard S.E."/>
            <person name="Bellgard M.I."/>
        </authorList>
    </citation>
    <scope>NUCLEOTIDE SEQUENCE</scope>
    <source>
        <tissue evidence="1">Shoot tissue taken approximately 20 cm above the soil surface</tissue>
    </source>
</reference>
<organism evidence="1">
    <name type="scientific">Arundo donax</name>
    <name type="common">Giant reed</name>
    <name type="synonym">Donax arundinaceus</name>
    <dbReference type="NCBI Taxonomy" id="35708"/>
    <lineage>
        <taxon>Eukaryota</taxon>
        <taxon>Viridiplantae</taxon>
        <taxon>Streptophyta</taxon>
        <taxon>Embryophyta</taxon>
        <taxon>Tracheophyta</taxon>
        <taxon>Spermatophyta</taxon>
        <taxon>Magnoliopsida</taxon>
        <taxon>Liliopsida</taxon>
        <taxon>Poales</taxon>
        <taxon>Poaceae</taxon>
        <taxon>PACMAD clade</taxon>
        <taxon>Arundinoideae</taxon>
        <taxon>Arundineae</taxon>
        <taxon>Arundo</taxon>
    </lineage>
</organism>
<name>A0A0A9H512_ARUDO</name>
<proteinExistence type="predicted"/>
<accession>A0A0A9H512</accession>
<dbReference type="AlphaFoldDB" id="A0A0A9H512"/>